<dbReference type="InterPro" id="IPR029063">
    <property type="entry name" value="SAM-dependent_MTases_sf"/>
</dbReference>
<evidence type="ECO:0000313" key="8">
    <source>
        <dbReference type="EMBL" id="RDB35572.1"/>
    </source>
</evidence>
<feature type="binding site" evidence="5">
    <location>
        <position position="114"/>
    </location>
    <ligand>
        <name>S-methyl-5'-thioadenosine</name>
        <dbReference type="ChEBI" id="CHEBI:17509"/>
    </ligand>
</feature>
<evidence type="ECO:0000256" key="3">
    <source>
        <dbReference type="ARBA" id="ARBA00023066"/>
    </source>
</evidence>
<dbReference type="Pfam" id="PF01564">
    <property type="entry name" value="Spermine_synth"/>
    <property type="match status" value="1"/>
</dbReference>
<keyword evidence="4 5" id="KW-0620">Polyamine biosynthesis</keyword>
<dbReference type="PANTHER" id="PTHR43317">
    <property type="entry name" value="THERMOSPERMINE SYNTHASE ACAULIS5"/>
    <property type="match status" value="1"/>
</dbReference>
<keyword evidence="2 5" id="KW-0808">Transferase</keyword>
<dbReference type="CDD" id="cd02440">
    <property type="entry name" value="AdoMet_MTases"/>
    <property type="match status" value="1"/>
</dbReference>
<dbReference type="EC" id="2.5.1.16" evidence="5"/>
<protein>
    <recommendedName>
        <fullName evidence="5">Polyamine aminopropyltransferase</fullName>
    </recommendedName>
    <alternativeName>
        <fullName evidence="5">Putrescine aminopropyltransferase</fullName>
        <shortName evidence="5">PAPT</shortName>
    </alternativeName>
    <alternativeName>
        <fullName evidence="5">Spermidine synthase</fullName>
        <shortName evidence="5">SPDS</shortName>
        <shortName evidence="5">SPDSY</shortName>
        <ecNumber evidence="5">2.5.1.16</ecNumber>
    </alternativeName>
</protein>
<comment type="caution">
    <text evidence="5">Lacks conserved residue(s) required for the propagation of feature annotation.</text>
</comment>
<dbReference type="Gene3D" id="3.40.50.150">
    <property type="entry name" value="Vaccinia Virus protein VP39"/>
    <property type="match status" value="1"/>
</dbReference>
<feature type="binding site" evidence="5">
    <location>
        <position position="70"/>
    </location>
    <ligand>
        <name>spermidine</name>
        <dbReference type="ChEBI" id="CHEBI:57834"/>
    </ligand>
</feature>
<dbReference type="InterPro" id="IPR030374">
    <property type="entry name" value="PABS"/>
</dbReference>
<dbReference type="EMBL" id="QOVW01000081">
    <property type="protein sequence ID" value="RDB35572.1"/>
    <property type="molecule type" value="Genomic_DNA"/>
</dbReference>
<comment type="caution">
    <text evidence="8">The sequence shown here is derived from an EMBL/GenBank/DDBJ whole genome shotgun (WGS) entry which is preliminary data.</text>
</comment>
<dbReference type="PROSITE" id="PS51006">
    <property type="entry name" value="PABS_2"/>
    <property type="match status" value="1"/>
</dbReference>
<name>A0A369KPS9_9BACT</name>
<evidence type="ECO:0000256" key="6">
    <source>
        <dbReference type="PROSITE-ProRule" id="PRU00354"/>
    </source>
</evidence>
<evidence type="ECO:0000313" key="9">
    <source>
        <dbReference type="Proteomes" id="UP000253934"/>
    </source>
</evidence>
<reference evidence="8" key="1">
    <citation type="submission" date="2018-04" db="EMBL/GenBank/DDBJ databases">
        <title>Draft genome sequence of the Candidatus Spirobacillus cienkowskii, a pathogen of freshwater Daphnia species, reconstructed from hemolymph metagenomic reads.</title>
        <authorList>
            <person name="Bresciani L."/>
            <person name="Lemos L.N."/>
            <person name="Wale N."/>
            <person name="Lin J.Y."/>
            <person name="Fernandes G.R."/>
            <person name="Duffy M.A."/>
            <person name="Rodrigues J.M."/>
        </authorList>
    </citation>
    <scope>NUCLEOTIDE SEQUENCE [LARGE SCALE GENOMIC DNA]</scope>
    <source>
        <strain evidence="8">Binning01</strain>
    </source>
</reference>
<dbReference type="GO" id="GO:0010487">
    <property type="term" value="F:thermospermine synthase activity"/>
    <property type="evidence" value="ECO:0007669"/>
    <property type="project" value="UniProtKB-ARBA"/>
</dbReference>
<comment type="subunit">
    <text evidence="5">Homodimer or homotetramer.</text>
</comment>
<proteinExistence type="inferred from homology"/>
<dbReference type="HAMAP" id="MF_00198">
    <property type="entry name" value="Spermidine_synth"/>
    <property type="match status" value="1"/>
</dbReference>
<dbReference type="InterPro" id="IPR001045">
    <property type="entry name" value="Spermi_synthase"/>
</dbReference>
<feature type="binding site" evidence="5">
    <location>
        <position position="94"/>
    </location>
    <ligand>
        <name>spermidine</name>
        <dbReference type="ChEBI" id="CHEBI:57834"/>
    </ligand>
</feature>
<keyword evidence="9" id="KW-1185">Reference proteome</keyword>
<dbReference type="GO" id="GO:0008295">
    <property type="term" value="P:spermidine biosynthetic process"/>
    <property type="evidence" value="ECO:0007669"/>
    <property type="project" value="UniProtKB-UniRule"/>
</dbReference>
<dbReference type="Gene3D" id="2.30.140.10">
    <property type="entry name" value="Spermidine synthase, tetramerisation domain"/>
    <property type="match status" value="1"/>
</dbReference>
<accession>A0A369KPS9</accession>
<evidence type="ECO:0000256" key="1">
    <source>
        <dbReference type="ARBA" id="ARBA00007867"/>
    </source>
</evidence>
<feature type="domain" description="PABS" evidence="7">
    <location>
        <begin position="10"/>
        <end position="244"/>
    </location>
</feature>
<feature type="binding site" evidence="5">
    <location>
        <begin position="146"/>
        <end position="147"/>
    </location>
    <ligand>
        <name>S-methyl-5'-thioadenosine</name>
        <dbReference type="ChEBI" id="CHEBI:17509"/>
    </ligand>
</feature>
<comment type="pathway">
    <text evidence="5">Amine and polyamine biosynthesis; spermidine biosynthesis; spermidine from putrescine: step 1/1.</text>
</comment>
<organism evidence="8 9">
    <name type="scientific">Spirobacillus cienkowskii</name>
    <dbReference type="NCBI Taxonomy" id="495820"/>
    <lineage>
        <taxon>Bacteria</taxon>
        <taxon>Pseudomonadati</taxon>
        <taxon>Bdellovibrionota</taxon>
        <taxon>Oligoflexia</taxon>
        <taxon>Silvanigrellales</taxon>
        <taxon>Spirobacillus</taxon>
    </lineage>
</organism>
<keyword evidence="3 5" id="KW-0745">Spermidine biosynthesis</keyword>
<dbReference type="GO" id="GO:0004766">
    <property type="term" value="F:spermidine synthase activity"/>
    <property type="evidence" value="ECO:0007669"/>
    <property type="project" value="UniProtKB-UniRule"/>
</dbReference>
<sequence length="289" mass="33943">MKIDRILKHNFWLSEKLADGELYRNKIIELTHESVSKYQNIRILKFLNGSKVLFLDNQLQLASSDEFIYHESLIHVPFVTHQNPETVLIMGGGDGAAAREALLWKTVKKINLVEIDAEVINSCKFHFQEINQGVFDNSRVTIEVNDVREFLKAKDKKFDIIIYDLSDKAFDDNHLINRDFLKKCKNIMNENGIMCLQSGSLPLESNTYFQNFLNLLKSEFNYLKLYPVWVPSYSGFWLFIMLYNEVKKISFEDSINIFQNKISKDLRFLNENTYYGILNTTRFVQNYED</sequence>
<comment type="similarity">
    <text evidence="1 5">Belongs to the spermidine/spermine synthase family.</text>
</comment>
<evidence type="ECO:0000259" key="7">
    <source>
        <dbReference type="PROSITE" id="PS51006"/>
    </source>
</evidence>
<gene>
    <name evidence="5" type="primary">speE</name>
    <name evidence="8" type="ORF">DCC88_09505</name>
</gene>
<evidence type="ECO:0000256" key="4">
    <source>
        <dbReference type="ARBA" id="ARBA00023115"/>
    </source>
</evidence>
<comment type="function">
    <text evidence="5">Catalyzes the irreversible transfer of a propylamine group from the amino donor S-adenosylmethioninamine (decarboxy-AdoMet) to putrescine (1,4-diaminobutane) to yield spermidine.</text>
</comment>
<dbReference type="PANTHER" id="PTHR43317:SF1">
    <property type="entry name" value="THERMOSPERMINE SYNTHASE ACAULIS5"/>
    <property type="match status" value="1"/>
</dbReference>
<dbReference type="Proteomes" id="UP000253934">
    <property type="component" value="Unassembled WGS sequence"/>
</dbReference>
<evidence type="ECO:0000256" key="5">
    <source>
        <dbReference type="HAMAP-Rule" id="MF_00198"/>
    </source>
</evidence>
<dbReference type="InterPro" id="IPR037163">
    <property type="entry name" value="Spermidine_synt_N_sf"/>
</dbReference>
<dbReference type="SUPFAM" id="SSF53335">
    <property type="entry name" value="S-adenosyl-L-methionine-dependent methyltransferases"/>
    <property type="match status" value="1"/>
</dbReference>
<dbReference type="UniPathway" id="UPA00248">
    <property type="reaction ID" value="UER00314"/>
</dbReference>
<comment type="catalytic activity">
    <reaction evidence="5">
        <text>S-adenosyl 3-(methylsulfanyl)propylamine + putrescine = S-methyl-5'-thioadenosine + spermidine + H(+)</text>
        <dbReference type="Rhea" id="RHEA:12721"/>
        <dbReference type="ChEBI" id="CHEBI:15378"/>
        <dbReference type="ChEBI" id="CHEBI:17509"/>
        <dbReference type="ChEBI" id="CHEBI:57443"/>
        <dbReference type="ChEBI" id="CHEBI:57834"/>
        <dbReference type="ChEBI" id="CHEBI:326268"/>
        <dbReference type="EC" id="2.5.1.16"/>
    </reaction>
</comment>
<dbReference type="AlphaFoldDB" id="A0A369KPS9"/>
<feature type="binding site" evidence="5">
    <location>
        <position position="39"/>
    </location>
    <ligand>
        <name>S-methyl-5'-thioadenosine</name>
        <dbReference type="ChEBI" id="CHEBI:17509"/>
    </ligand>
</feature>
<feature type="active site" description="Proton acceptor" evidence="5 6">
    <location>
        <position position="164"/>
    </location>
</feature>
<evidence type="ECO:0000256" key="2">
    <source>
        <dbReference type="ARBA" id="ARBA00022679"/>
    </source>
</evidence>